<dbReference type="InterPro" id="IPR024079">
    <property type="entry name" value="MetalloPept_cat_dom_sf"/>
</dbReference>
<sequence>MAFSSVDAQAKTIRHFETRTIKYHIDSTGSYYQSVWGKAINRWNKLHVVKLVKVKNAKNANLRLSTIKKDHDYAYSYSHESFAPSSNASLSIYKTEKISLSKYFMKYCGYFKYNRVDLATQAIGDALGLESSGNENSIMSRDVLLPSKISKADKKNLQKLYKNIPY</sequence>
<gene>
    <name evidence="1" type="ORF">FD28_GL001502</name>
</gene>
<evidence type="ECO:0000313" key="2">
    <source>
        <dbReference type="Proteomes" id="UP000051580"/>
    </source>
</evidence>
<dbReference type="Proteomes" id="UP000051580">
    <property type="component" value="Unassembled WGS sequence"/>
</dbReference>
<evidence type="ECO:0000313" key="1">
    <source>
        <dbReference type="EMBL" id="KRL93055.1"/>
    </source>
</evidence>
<organism evidence="1 2">
    <name type="scientific">Levilactobacillus hammesii DSM 16381</name>
    <dbReference type="NCBI Taxonomy" id="1423753"/>
    <lineage>
        <taxon>Bacteria</taxon>
        <taxon>Bacillati</taxon>
        <taxon>Bacillota</taxon>
        <taxon>Bacilli</taxon>
        <taxon>Lactobacillales</taxon>
        <taxon>Lactobacillaceae</taxon>
        <taxon>Levilactobacillus</taxon>
    </lineage>
</organism>
<protein>
    <submittedName>
        <fullName evidence="1">Uncharacterized protein</fullName>
    </submittedName>
</protein>
<dbReference type="EMBL" id="AZFS01000066">
    <property type="protein sequence ID" value="KRL93055.1"/>
    <property type="molecule type" value="Genomic_DNA"/>
</dbReference>
<comment type="caution">
    <text evidence="1">The sequence shown here is derived from an EMBL/GenBank/DDBJ whole genome shotgun (WGS) entry which is preliminary data.</text>
</comment>
<dbReference type="GO" id="GO:0008237">
    <property type="term" value="F:metallopeptidase activity"/>
    <property type="evidence" value="ECO:0007669"/>
    <property type="project" value="InterPro"/>
</dbReference>
<keyword evidence="2" id="KW-1185">Reference proteome</keyword>
<name>A0A0R1UI44_9LACO</name>
<dbReference type="STRING" id="1423753.FD28_GL001502"/>
<dbReference type="Gene3D" id="3.40.390.10">
    <property type="entry name" value="Collagenase (Catalytic Domain)"/>
    <property type="match status" value="1"/>
</dbReference>
<proteinExistence type="predicted"/>
<dbReference type="SUPFAM" id="SSF55486">
    <property type="entry name" value="Metalloproteases ('zincins'), catalytic domain"/>
    <property type="match status" value="1"/>
</dbReference>
<accession>A0A0R1UI44</accession>
<reference evidence="1 2" key="1">
    <citation type="journal article" date="2015" name="Genome Announc.">
        <title>Expanding the biotechnology potential of lactobacilli through comparative genomics of 213 strains and associated genera.</title>
        <authorList>
            <person name="Sun Z."/>
            <person name="Harris H.M."/>
            <person name="McCann A."/>
            <person name="Guo C."/>
            <person name="Argimon S."/>
            <person name="Zhang W."/>
            <person name="Yang X."/>
            <person name="Jeffery I.B."/>
            <person name="Cooney J.C."/>
            <person name="Kagawa T.F."/>
            <person name="Liu W."/>
            <person name="Song Y."/>
            <person name="Salvetti E."/>
            <person name="Wrobel A."/>
            <person name="Rasinkangas P."/>
            <person name="Parkhill J."/>
            <person name="Rea M.C."/>
            <person name="O'Sullivan O."/>
            <person name="Ritari J."/>
            <person name="Douillard F.P."/>
            <person name="Paul Ross R."/>
            <person name="Yang R."/>
            <person name="Briner A.E."/>
            <person name="Felis G.E."/>
            <person name="de Vos W.M."/>
            <person name="Barrangou R."/>
            <person name="Klaenhammer T.R."/>
            <person name="Caufield P.W."/>
            <person name="Cui Y."/>
            <person name="Zhang H."/>
            <person name="O'Toole P.W."/>
        </authorList>
    </citation>
    <scope>NUCLEOTIDE SEQUENCE [LARGE SCALE GENOMIC DNA]</scope>
    <source>
        <strain evidence="1 2">DSM 16381</strain>
    </source>
</reference>
<dbReference type="PATRIC" id="fig|1423753.3.peg.1564"/>
<dbReference type="AlphaFoldDB" id="A0A0R1UI44"/>